<dbReference type="GO" id="GO:0003676">
    <property type="term" value="F:nucleic acid binding"/>
    <property type="evidence" value="ECO:0007669"/>
    <property type="project" value="InterPro"/>
</dbReference>
<evidence type="ECO:0000313" key="7">
    <source>
        <dbReference type="Proteomes" id="UP000473885"/>
    </source>
</evidence>
<comment type="similarity">
    <text evidence="3">Belongs to the HNH nuclease family.</text>
</comment>
<evidence type="ECO:0000256" key="2">
    <source>
        <dbReference type="ARBA" id="ARBA00022801"/>
    </source>
</evidence>
<evidence type="ECO:0000259" key="5">
    <source>
        <dbReference type="Pfam" id="PF01844"/>
    </source>
</evidence>
<reference evidence="6 7" key="1">
    <citation type="submission" date="2019-04" db="EMBL/GenBank/DDBJ databases">
        <title>Genome sequencing of Clostridium botulinum Groups I-IV and Clostridium butyricum.</title>
        <authorList>
            <person name="Brunt J."/>
            <person name="Van Vliet A.H.M."/>
            <person name="Stringer S.C."/>
            <person name="Carter A.T."/>
            <person name="Peck M.W."/>
        </authorList>
    </citation>
    <scope>NUCLEOTIDE SEQUENCE [LARGE SCALE GENOMIC DNA]</scope>
    <source>
        <strain evidence="6 7">IFR 18/094</strain>
    </source>
</reference>
<accession>A0A6M0RDM3</accession>
<dbReference type="InterPro" id="IPR002711">
    <property type="entry name" value="HNH"/>
</dbReference>
<keyword evidence="6" id="KW-0255">Endonuclease</keyword>
<evidence type="ECO:0000256" key="3">
    <source>
        <dbReference type="ARBA" id="ARBA00038412"/>
    </source>
</evidence>
<comment type="caution">
    <text evidence="6">The sequence shown here is derived from an EMBL/GenBank/DDBJ whole genome shotgun (WGS) entry which is preliminary data.</text>
</comment>
<keyword evidence="2" id="KW-0378">Hydrolase</keyword>
<sequence length="143" mass="17212">MALMKLCRCGKLIPQGQRYCQECSKKLEEINRNRLATYDKSAANKKYDKNVRNKRDKTYARFYRSKEWKKLRECRFTMDHGLCQECLRNNRITAADIVHHKKEIKTKDGWNKRLDIYGLESLCYKCHNAIHKRKKYCKKSKNT</sequence>
<dbReference type="Proteomes" id="UP000473885">
    <property type="component" value="Unassembled WGS sequence"/>
</dbReference>
<gene>
    <name evidence="6" type="ORF">FDF74_12185</name>
</gene>
<dbReference type="Pfam" id="PF01844">
    <property type="entry name" value="HNH"/>
    <property type="match status" value="1"/>
</dbReference>
<dbReference type="GO" id="GO:0004519">
    <property type="term" value="F:endonuclease activity"/>
    <property type="evidence" value="ECO:0007669"/>
    <property type="project" value="UniProtKB-KW"/>
</dbReference>
<evidence type="ECO:0000256" key="4">
    <source>
        <dbReference type="ARBA" id="ARBA00040194"/>
    </source>
</evidence>
<keyword evidence="7" id="KW-1185">Reference proteome</keyword>
<dbReference type="GO" id="GO:0005829">
    <property type="term" value="C:cytosol"/>
    <property type="evidence" value="ECO:0007669"/>
    <property type="project" value="TreeGrafter"/>
</dbReference>
<organism evidence="6 7">
    <name type="scientific">Clostridium niameyense</name>
    <dbReference type="NCBI Taxonomy" id="1622073"/>
    <lineage>
        <taxon>Bacteria</taxon>
        <taxon>Bacillati</taxon>
        <taxon>Bacillota</taxon>
        <taxon>Clostridia</taxon>
        <taxon>Eubacteriales</taxon>
        <taxon>Clostridiaceae</taxon>
        <taxon>Clostridium</taxon>
    </lineage>
</organism>
<protein>
    <recommendedName>
        <fullName evidence="4">Putative HNH nuclease YajD</fullName>
    </recommendedName>
</protein>
<evidence type="ECO:0000313" key="6">
    <source>
        <dbReference type="EMBL" id="NEZ47940.1"/>
    </source>
</evidence>
<dbReference type="AlphaFoldDB" id="A0A6M0RDM3"/>
<name>A0A6M0RDM3_9CLOT</name>
<dbReference type="PANTHER" id="PTHR41286">
    <property type="entry name" value="HNH NUCLEASE YAJD-RELATED"/>
    <property type="match status" value="1"/>
</dbReference>
<evidence type="ECO:0000256" key="1">
    <source>
        <dbReference type="ARBA" id="ARBA00022722"/>
    </source>
</evidence>
<dbReference type="GO" id="GO:0008270">
    <property type="term" value="F:zinc ion binding"/>
    <property type="evidence" value="ECO:0007669"/>
    <property type="project" value="InterPro"/>
</dbReference>
<dbReference type="PANTHER" id="PTHR41286:SF1">
    <property type="entry name" value="HNH NUCLEASE YAJD-RELATED"/>
    <property type="match status" value="1"/>
</dbReference>
<dbReference type="GO" id="GO:0016787">
    <property type="term" value="F:hydrolase activity"/>
    <property type="evidence" value="ECO:0007669"/>
    <property type="project" value="UniProtKB-KW"/>
</dbReference>
<keyword evidence="1" id="KW-0540">Nuclease</keyword>
<dbReference type="EMBL" id="SXDP01000016">
    <property type="protein sequence ID" value="NEZ47940.1"/>
    <property type="molecule type" value="Genomic_DNA"/>
</dbReference>
<proteinExistence type="inferred from homology"/>
<feature type="domain" description="HNH" evidence="5">
    <location>
        <begin position="83"/>
        <end position="133"/>
    </location>
</feature>